<keyword evidence="11" id="KW-0594">Phospholipid biosynthesis</keyword>
<evidence type="ECO:0000256" key="11">
    <source>
        <dbReference type="ARBA" id="ARBA00023209"/>
    </source>
</evidence>
<sequence length="517" mass="59039">MIVNAMRDFLISLYERSQHPCMGYFLSKVFVYEHDNSHIVDHDSSTLELSKFILSESDILPKCLESLLHHSSLEKYTKDVVDLNGLPLLMEIQHRYKDDINITVKLSQVLSFLSFNRNLLQPMHKSGWVGVLSEWINHEDIRVSIPASRALANLDLDSNSVYSRQLYLLHPITRTTEEQEVDVVFVHGLLGGVFYTWRQRNKGPNIMKLLEAIVPDVDPELEVQELEEKKSVSFFFGNDKKAKEPTIQRDFEIVWDDIPTNTSINAEGPYTSPGANCRIKNETNCFYSQCWPRDWLAEDCPKIRILGINYNTSLSMWAPICPAEKSKLTLDERGDELLEKLLQAGVGSKPIVWVTHSMGGLIVKNMLCKAYENDNSVIKNVCLNTKGIVFYSTPHNGSRIANLSHATTLLLWPSVEVQELRQNSPQLKKIHAKFLEIVNKVPMKIITFVETKSTVVTAMKFNFLLVEPDSGNPGVGEYYEVPQDHLGICKPLTKYSFLYQKVLWMLKRIVDDVCSNN</sequence>
<gene>
    <name evidence="16" type="ORF">NQ317_014303</name>
</gene>
<evidence type="ECO:0000256" key="3">
    <source>
        <dbReference type="ARBA" id="ARBA00004240"/>
    </source>
</evidence>
<proteinExistence type="inferred from homology"/>
<evidence type="ECO:0000313" key="16">
    <source>
        <dbReference type="EMBL" id="KAJ8983007.1"/>
    </source>
</evidence>
<keyword evidence="7" id="KW-1133">Transmembrane helix</keyword>
<keyword evidence="17" id="KW-1185">Reference proteome</keyword>
<keyword evidence="6" id="KW-0256">Endoplasmic reticulum</keyword>
<keyword evidence="5" id="KW-0812">Transmembrane</keyword>
<evidence type="ECO:0000256" key="5">
    <source>
        <dbReference type="ARBA" id="ARBA00022692"/>
    </source>
</evidence>
<reference evidence="16" key="1">
    <citation type="journal article" date="2023" name="Insect Mol. Biol.">
        <title>Genome sequencing provides insights into the evolution of gene families encoding plant cell wall-degrading enzymes in longhorned beetles.</title>
        <authorList>
            <person name="Shin N.R."/>
            <person name="Okamura Y."/>
            <person name="Kirsch R."/>
            <person name="Pauchet Y."/>
        </authorList>
    </citation>
    <scope>NUCLEOTIDE SEQUENCE</scope>
    <source>
        <strain evidence="16">MMC_N1</strain>
    </source>
</reference>
<evidence type="ECO:0000256" key="9">
    <source>
        <dbReference type="ARBA" id="ARBA00023128"/>
    </source>
</evidence>
<name>A0ABQ9JYR3_9CUCU</name>
<evidence type="ECO:0000256" key="15">
    <source>
        <dbReference type="ARBA" id="ARBA00041701"/>
    </source>
</evidence>
<evidence type="ECO:0000313" key="17">
    <source>
        <dbReference type="Proteomes" id="UP001162164"/>
    </source>
</evidence>
<dbReference type="InterPro" id="IPR052374">
    <property type="entry name" value="SERAC1"/>
</dbReference>
<accession>A0ABQ9JYR3</accession>
<dbReference type="SUPFAM" id="SSF48371">
    <property type="entry name" value="ARM repeat"/>
    <property type="match status" value="1"/>
</dbReference>
<keyword evidence="8" id="KW-0443">Lipid metabolism</keyword>
<evidence type="ECO:0000256" key="14">
    <source>
        <dbReference type="ARBA" id="ARBA00040991"/>
    </source>
</evidence>
<comment type="similarity">
    <text evidence="13">Belongs to the SERAC1 family.</text>
</comment>
<evidence type="ECO:0000256" key="4">
    <source>
        <dbReference type="ARBA" id="ARBA00022516"/>
    </source>
</evidence>
<evidence type="ECO:0000256" key="10">
    <source>
        <dbReference type="ARBA" id="ARBA00023136"/>
    </source>
</evidence>
<keyword evidence="10" id="KW-0472">Membrane</keyword>
<evidence type="ECO:0000256" key="7">
    <source>
        <dbReference type="ARBA" id="ARBA00022989"/>
    </source>
</evidence>
<dbReference type="PANTHER" id="PTHR48182:SF2">
    <property type="entry name" value="PROTEIN SERAC1"/>
    <property type="match status" value="1"/>
</dbReference>
<comment type="subcellular location">
    <subcellularLocation>
        <location evidence="3">Endoplasmic reticulum</location>
    </subcellularLocation>
    <subcellularLocation>
        <location evidence="1">Membrane</location>
        <topology evidence="1">Single-pass membrane protein</topology>
    </subcellularLocation>
    <subcellularLocation>
        <location evidence="2">Mitochondrion</location>
    </subcellularLocation>
</comment>
<organism evidence="16 17">
    <name type="scientific">Molorchus minor</name>
    <dbReference type="NCBI Taxonomy" id="1323400"/>
    <lineage>
        <taxon>Eukaryota</taxon>
        <taxon>Metazoa</taxon>
        <taxon>Ecdysozoa</taxon>
        <taxon>Arthropoda</taxon>
        <taxon>Hexapoda</taxon>
        <taxon>Insecta</taxon>
        <taxon>Pterygota</taxon>
        <taxon>Neoptera</taxon>
        <taxon>Endopterygota</taxon>
        <taxon>Coleoptera</taxon>
        <taxon>Polyphaga</taxon>
        <taxon>Cucujiformia</taxon>
        <taxon>Chrysomeloidea</taxon>
        <taxon>Cerambycidae</taxon>
        <taxon>Lamiinae</taxon>
        <taxon>Monochamini</taxon>
        <taxon>Molorchus</taxon>
    </lineage>
</organism>
<evidence type="ECO:0000256" key="1">
    <source>
        <dbReference type="ARBA" id="ARBA00004167"/>
    </source>
</evidence>
<dbReference type="InterPro" id="IPR029058">
    <property type="entry name" value="AB_hydrolase_fold"/>
</dbReference>
<dbReference type="EMBL" id="JAPWTJ010000097">
    <property type="protein sequence ID" value="KAJ8983007.1"/>
    <property type="molecule type" value="Genomic_DNA"/>
</dbReference>
<dbReference type="InterPro" id="IPR011989">
    <property type="entry name" value="ARM-like"/>
</dbReference>
<dbReference type="Proteomes" id="UP001162164">
    <property type="component" value="Unassembled WGS sequence"/>
</dbReference>
<keyword evidence="4" id="KW-0444">Lipid biosynthesis</keyword>
<dbReference type="PANTHER" id="PTHR48182">
    <property type="entry name" value="PROTEIN SERAC1"/>
    <property type="match status" value="1"/>
</dbReference>
<keyword evidence="9" id="KW-0496">Mitochondrion</keyword>
<evidence type="ECO:0000256" key="8">
    <source>
        <dbReference type="ARBA" id="ARBA00023098"/>
    </source>
</evidence>
<evidence type="ECO:0000256" key="2">
    <source>
        <dbReference type="ARBA" id="ARBA00004173"/>
    </source>
</evidence>
<evidence type="ECO:0000256" key="12">
    <source>
        <dbReference type="ARBA" id="ARBA00023264"/>
    </source>
</evidence>
<dbReference type="Gene3D" id="3.40.50.1820">
    <property type="entry name" value="alpha/beta hydrolase"/>
    <property type="match status" value="1"/>
</dbReference>
<dbReference type="Gene3D" id="1.25.10.10">
    <property type="entry name" value="Leucine-rich Repeat Variant"/>
    <property type="match status" value="1"/>
</dbReference>
<protein>
    <recommendedName>
        <fullName evidence="14">Protein SERAC1</fullName>
    </recommendedName>
    <alternativeName>
        <fullName evidence="15">Serine active site-containing protein 1</fullName>
    </alternativeName>
</protein>
<keyword evidence="12" id="KW-1208">Phospholipid metabolism</keyword>
<dbReference type="SUPFAM" id="SSF53474">
    <property type="entry name" value="alpha/beta-Hydrolases"/>
    <property type="match status" value="1"/>
</dbReference>
<dbReference type="InterPro" id="IPR016024">
    <property type="entry name" value="ARM-type_fold"/>
</dbReference>
<evidence type="ECO:0000256" key="6">
    <source>
        <dbReference type="ARBA" id="ARBA00022824"/>
    </source>
</evidence>
<evidence type="ECO:0000256" key="13">
    <source>
        <dbReference type="ARBA" id="ARBA00038024"/>
    </source>
</evidence>
<comment type="caution">
    <text evidence="16">The sequence shown here is derived from an EMBL/GenBank/DDBJ whole genome shotgun (WGS) entry which is preliminary data.</text>
</comment>